<evidence type="ECO:0000313" key="1">
    <source>
        <dbReference type="EMBL" id="TDQ68217.1"/>
    </source>
</evidence>
<name>A0A484F613_9EURY</name>
<dbReference type="Proteomes" id="UP000294855">
    <property type="component" value="Unassembled WGS sequence"/>
</dbReference>
<protein>
    <submittedName>
        <fullName evidence="1">Uncharacterized protein</fullName>
    </submittedName>
</protein>
<reference evidence="1 2" key="1">
    <citation type="submission" date="2019-03" db="EMBL/GenBank/DDBJ databases">
        <title>Genomic Encyclopedia of Type Strains, Phase IV (KMG-IV): sequencing the most valuable type-strain genomes for metagenomic binning, comparative biology and taxonomic classification.</title>
        <authorList>
            <person name="Goeker M."/>
        </authorList>
    </citation>
    <scope>NUCLEOTIDE SEQUENCE [LARGE SCALE GENOMIC DNA]</scope>
    <source>
        <strain evidence="1 2">DSM 13328</strain>
    </source>
</reference>
<keyword evidence="2" id="KW-1185">Reference proteome</keyword>
<evidence type="ECO:0000313" key="2">
    <source>
        <dbReference type="Proteomes" id="UP000294855"/>
    </source>
</evidence>
<dbReference type="AlphaFoldDB" id="A0A484F613"/>
<organism evidence="1 2">
    <name type="scientific">Methanimicrococcus blatticola</name>
    <dbReference type="NCBI Taxonomy" id="91560"/>
    <lineage>
        <taxon>Archaea</taxon>
        <taxon>Methanobacteriati</taxon>
        <taxon>Methanobacteriota</taxon>
        <taxon>Stenosarchaea group</taxon>
        <taxon>Methanomicrobia</taxon>
        <taxon>Methanosarcinales</taxon>
        <taxon>Methanosarcinaceae</taxon>
        <taxon>Methanimicrococcus</taxon>
    </lineage>
</organism>
<dbReference type="RefSeq" id="WP_133517609.1">
    <property type="nucleotide sequence ID" value="NZ_JAHDUW010000004.1"/>
</dbReference>
<proteinExistence type="predicted"/>
<comment type="caution">
    <text evidence="1">The sequence shown here is derived from an EMBL/GenBank/DDBJ whole genome shotgun (WGS) entry which is preliminary data.</text>
</comment>
<gene>
    <name evidence="1" type="ORF">C7391_1155</name>
</gene>
<dbReference type="EMBL" id="SNYS01000009">
    <property type="protein sequence ID" value="TDQ68217.1"/>
    <property type="molecule type" value="Genomic_DNA"/>
</dbReference>
<sequence>MSYFSHLTQEQKRLYFSDFDAYFQNHQDLSPAETLYNYYSYECGYTPKEISQKTGRAYTTIQNTLQNAKKKQSSVELDSEESDDCEILPASDIELQKLAEDQKIVRPFNRSDLASSIVGKLLDAGINEENASNFVREMTLGDLIKMVETNEIFIPLKYIEKNKD</sequence>
<accession>A0A484F613</accession>